<accession>A0ABR7GD96</accession>
<keyword evidence="3" id="KW-1185">Reference proteome</keyword>
<dbReference type="SUPFAM" id="SSF51556">
    <property type="entry name" value="Metallo-dependent hydrolases"/>
    <property type="match status" value="1"/>
</dbReference>
<dbReference type="Gene3D" id="2.30.40.10">
    <property type="entry name" value="Urease, subunit C, domain 1"/>
    <property type="match status" value="1"/>
</dbReference>
<dbReference type="PANTHER" id="PTHR43135">
    <property type="entry name" value="ALPHA-D-RIBOSE 1-METHYLPHOSPHONATE 5-TRIPHOSPHATE DIPHOSPHATASE"/>
    <property type="match status" value="1"/>
</dbReference>
<comment type="caution">
    <text evidence="2">The sequence shown here is derived from an EMBL/GenBank/DDBJ whole genome shotgun (WGS) entry which is preliminary data.</text>
</comment>
<dbReference type="Pfam" id="PF01979">
    <property type="entry name" value="Amidohydro_1"/>
    <property type="match status" value="1"/>
</dbReference>
<organism evidence="2 3">
    <name type="scientific">Roseburia lenta</name>
    <dbReference type="NCBI Taxonomy" id="2763061"/>
    <lineage>
        <taxon>Bacteria</taxon>
        <taxon>Bacillati</taxon>
        <taxon>Bacillota</taxon>
        <taxon>Clostridia</taxon>
        <taxon>Lachnospirales</taxon>
        <taxon>Lachnospiraceae</taxon>
        <taxon>Roseburia</taxon>
    </lineage>
</organism>
<dbReference type="InterPro" id="IPR006680">
    <property type="entry name" value="Amidohydro-rel"/>
</dbReference>
<protein>
    <submittedName>
        <fullName evidence="2">Amidohydrolase family protein</fullName>
    </submittedName>
</protein>
<evidence type="ECO:0000313" key="2">
    <source>
        <dbReference type="EMBL" id="MBC5685412.1"/>
    </source>
</evidence>
<proteinExistence type="predicted"/>
<feature type="domain" description="Amidohydrolase-related" evidence="1">
    <location>
        <begin position="56"/>
        <end position="407"/>
    </location>
</feature>
<gene>
    <name evidence="2" type="ORF">H8R94_02090</name>
</gene>
<dbReference type="Proteomes" id="UP000643810">
    <property type="component" value="Unassembled WGS sequence"/>
</dbReference>
<dbReference type="InterPro" id="IPR011059">
    <property type="entry name" value="Metal-dep_hydrolase_composite"/>
</dbReference>
<dbReference type="InterPro" id="IPR051781">
    <property type="entry name" value="Metallo-dep_Hydrolase"/>
</dbReference>
<name>A0ABR7GD96_9FIRM</name>
<reference evidence="2 3" key="1">
    <citation type="submission" date="2020-08" db="EMBL/GenBank/DDBJ databases">
        <title>Genome public.</title>
        <authorList>
            <person name="Liu C."/>
            <person name="Sun Q."/>
        </authorList>
    </citation>
    <scope>NUCLEOTIDE SEQUENCE [LARGE SCALE GENOMIC DNA]</scope>
    <source>
        <strain evidence="2 3">NSJ-9</strain>
    </source>
</reference>
<sequence length="431" mass="46179">MKEAFVGGVLLDGRQDMAPQKDRVVLVEDGKITGIVDKEDKEAYQDFQIIDLQGAYLMPGLVNLHVHLAGSGKPKKKPIDPVKSVKQITSSGLMRAVGHAMVANFAKTQLLSGTTTIRTVGGIADFDTRIRDEINAGKRIGPRILASGMAISVPGGHMAGSLAYIAHSAEEARDYVDVIAKDKPDLIKLMITGGVMDAEVVGEPGVLRMPPEYVKAACDRAHELGFQVAAHVESPKGVAVALENGVDSIEHGAKPDAHIAALFKENGAFQVATLCPALPYGLFDCQVSHATKEQKANGKVVFDGVIEMAKENLAQGVPVGLGTDTACPFVTQYDMWRELDFYGKYCGVSNAFALYTGTLLNATLAGVGDVTGSIEVGKCADMIVTKGNPLENLSVLRHVEMVVKDGVIYDHPQVKKIPEVEVEMDKFNRVK</sequence>
<dbReference type="Gene3D" id="3.20.20.140">
    <property type="entry name" value="Metal-dependent hydrolases"/>
    <property type="match status" value="1"/>
</dbReference>
<dbReference type="EMBL" id="JACOPG010000001">
    <property type="protein sequence ID" value="MBC5685412.1"/>
    <property type="molecule type" value="Genomic_DNA"/>
</dbReference>
<evidence type="ECO:0000259" key="1">
    <source>
        <dbReference type="Pfam" id="PF01979"/>
    </source>
</evidence>
<dbReference type="PANTHER" id="PTHR43135:SF3">
    <property type="entry name" value="ALPHA-D-RIBOSE 1-METHYLPHOSPHONATE 5-TRIPHOSPHATE DIPHOSPHATASE"/>
    <property type="match status" value="1"/>
</dbReference>
<dbReference type="InterPro" id="IPR032466">
    <property type="entry name" value="Metal_Hydrolase"/>
</dbReference>
<dbReference type="SUPFAM" id="SSF51338">
    <property type="entry name" value="Composite domain of metallo-dependent hydrolases"/>
    <property type="match status" value="2"/>
</dbReference>
<evidence type="ECO:0000313" key="3">
    <source>
        <dbReference type="Proteomes" id="UP000643810"/>
    </source>
</evidence>